<sequence length="634" mass="68885">MKLSHLKIANFRGVQSATLLLPTHTVLIGDNNTGKTTILEAIDLVLGPDRLNRTPPIDEHDFYQGKYAEASPTTASPVAIQLAVAAGATDGGTAVAAAGGALAGAAIPGVAVPAPAATINAYRIEIVATITELSEEQVARFGDYIEFWNTDLNTMTGGAVLAEVDAANKTPALRVTFHGWYDPEEDDFEAKTYFSRSLEEGGAPVFFSRKDKQICGFLYLRTIRTGSRALSLERGSLLDIILRLKDVRPQMWEDTIAAVASYSVASDPALGLTGVLESINTALKNYVPKEWGIEPHLKVSNLTRDHLRKTITAFIATGEGAHAAPFYRQGTGTINMLVLAMLTIIAEDKQNVIFAMEEPETAVPPYAQKRIVHEVRQLASQTIFTSHSPYVLEEFALEETVVLTRAGGSLRQATISLPDSIKPKRFRQEFRTRFCEGLLARRILVAEGASEADAFPVACRRLAELRPDVYSPLEALGICTVDAGGEKSIPDLAKLYRDLGKRTFAICDMQSPENWTLINAQVDLLLMHGEAGIEHLVLRNTTDAAMRRFVALIEWPPHLIQKYPIPADQAQAALDDYFKGTKAAWGIADFLAQCSEAEIPQWIRDACMALKKACTTAPAAIEELAAAVASAPAN</sequence>
<dbReference type="GO" id="GO:0004519">
    <property type="term" value="F:endonuclease activity"/>
    <property type="evidence" value="ECO:0007669"/>
    <property type="project" value="UniProtKB-KW"/>
</dbReference>
<dbReference type="RefSeq" id="WP_390333072.1">
    <property type="nucleotide sequence ID" value="NZ_JBHRTP010000091.1"/>
</dbReference>
<dbReference type="InterPro" id="IPR027417">
    <property type="entry name" value="P-loop_NTPase"/>
</dbReference>
<name>A0ABV7F714_9BURK</name>
<feature type="domain" description="Endonuclease GajA/Old nuclease/RecF-like AAA" evidence="1">
    <location>
        <begin position="1"/>
        <end position="52"/>
    </location>
</feature>
<accession>A0ABV7F714</accession>
<dbReference type="InterPro" id="IPR041685">
    <property type="entry name" value="AAA_GajA/Old/RecF-like"/>
</dbReference>
<proteinExistence type="predicted"/>
<dbReference type="SUPFAM" id="SSF52540">
    <property type="entry name" value="P-loop containing nucleoside triphosphate hydrolases"/>
    <property type="match status" value="1"/>
</dbReference>
<dbReference type="EMBL" id="JBHRTP010000091">
    <property type="protein sequence ID" value="MFC3110868.1"/>
    <property type="molecule type" value="Genomic_DNA"/>
</dbReference>
<dbReference type="InterPro" id="IPR034139">
    <property type="entry name" value="TOPRIM_OLD"/>
</dbReference>
<evidence type="ECO:0000259" key="2">
    <source>
        <dbReference type="Pfam" id="PF20469"/>
    </source>
</evidence>
<dbReference type="Proteomes" id="UP001595530">
    <property type="component" value="Unassembled WGS sequence"/>
</dbReference>
<reference evidence="4" key="1">
    <citation type="journal article" date="2019" name="Int. J. Syst. Evol. Microbiol.">
        <title>The Global Catalogue of Microorganisms (GCM) 10K type strain sequencing project: providing services to taxonomists for standard genome sequencing and annotation.</title>
        <authorList>
            <consortium name="The Broad Institute Genomics Platform"/>
            <consortium name="The Broad Institute Genome Sequencing Center for Infectious Disease"/>
            <person name="Wu L."/>
            <person name="Ma J."/>
        </authorList>
    </citation>
    <scope>NUCLEOTIDE SEQUENCE [LARGE SCALE GENOMIC DNA]</scope>
    <source>
        <strain evidence="4">KCTC 42986</strain>
    </source>
</reference>
<protein>
    <submittedName>
        <fullName evidence="3">ATP-dependent endonuclease</fullName>
    </submittedName>
</protein>
<dbReference type="InterPro" id="IPR051396">
    <property type="entry name" value="Bact_Antivir_Def_Nuclease"/>
</dbReference>
<evidence type="ECO:0000313" key="4">
    <source>
        <dbReference type="Proteomes" id="UP001595530"/>
    </source>
</evidence>
<keyword evidence="4" id="KW-1185">Reference proteome</keyword>
<keyword evidence="3" id="KW-0255">Endonuclease</keyword>
<evidence type="ECO:0000313" key="3">
    <source>
        <dbReference type="EMBL" id="MFC3110868.1"/>
    </source>
</evidence>
<dbReference type="Pfam" id="PF20469">
    <property type="entry name" value="OLD-like_TOPRIM"/>
    <property type="match status" value="1"/>
</dbReference>
<gene>
    <name evidence="3" type="ORF">ACFOFO_23430</name>
</gene>
<keyword evidence="3" id="KW-0540">Nuclease</keyword>
<dbReference type="PANTHER" id="PTHR43581:SF4">
    <property type="entry name" value="ATP_GTP PHOSPHATASE"/>
    <property type="match status" value="1"/>
</dbReference>
<dbReference type="Gene3D" id="3.40.50.300">
    <property type="entry name" value="P-loop containing nucleotide triphosphate hydrolases"/>
    <property type="match status" value="2"/>
</dbReference>
<organism evidence="3 4">
    <name type="scientific">Undibacterium arcticum</name>
    <dbReference type="NCBI Taxonomy" id="1762892"/>
    <lineage>
        <taxon>Bacteria</taxon>
        <taxon>Pseudomonadati</taxon>
        <taxon>Pseudomonadota</taxon>
        <taxon>Betaproteobacteria</taxon>
        <taxon>Burkholderiales</taxon>
        <taxon>Oxalobacteraceae</taxon>
        <taxon>Undibacterium</taxon>
    </lineage>
</organism>
<dbReference type="Pfam" id="PF13175">
    <property type="entry name" value="AAA_15"/>
    <property type="match status" value="2"/>
</dbReference>
<feature type="domain" description="OLD protein-like TOPRIM" evidence="2">
    <location>
        <begin position="438"/>
        <end position="508"/>
    </location>
</feature>
<feature type="domain" description="Endonuclease GajA/Old nuclease/RecF-like AAA" evidence="1">
    <location>
        <begin position="323"/>
        <end position="391"/>
    </location>
</feature>
<keyword evidence="3" id="KW-0378">Hydrolase</keyword>
<comment type="caution">
    <text evidence="3">The sequence shown here is derived from an EMBL/GenBank/DDBJ whole genome shotgun (WGS) entry which is preliminary data.</text>
</comment>
<evidence type="ECO:0000259" key="1">
    <source>
        <dbReference type="Pfam" id="PF13175"/>
    </source>
</evidence>
<dbReference type="PANTHER" id="PTHR43581">
    <property type="entry name" value="ATP/GTP PHOSPHATASE"/>
    <property type="match status" value="1"/>
</dbReference>